<keyword evidence="5 9" id="KW-0479">Metal-binding</keyword>
<evidence type="ECO:0000256" key="9">
    <source>
        <dbReference type="HAMAP-Rule" id="MF_00009"/>
    </source>
</evidence>
<evidence type="ECO:0000256" key="4">
    <source>
        <dbReference type="ARBA" id="ARBA00022722"/>
    </source>
</evidence>
<evidence type="ECO:0000256" key="8">
    <source>
        <dbReference type="ARBA" id="ARBA00022833"/>
    </source>
</evidence>
<feature type="binding site" evidence="9">
    <location>
        <position position="134"/>
    </location>
    <ligand>
        <name>Zn(2+)</name>
        <dbReference type="ChEBI" id="CHEBI:29105"/>
        <note>catalytic</note>
    </ligand>
</feature>
<name>A0A0P6XPI5_9CHLR</name>
<dbReference type="PANTHER" id="PTHR46986">
    <property type="entry name" value="ENDORIBONUCLEASE YBEY, CHLOROPLASTIC"/>
    <property type="match status" value="1"/>
</dbReference>
<evidence type="ECO:0000313" key="10">
    <source>
        <dbReference type="EMBL" id="KPL85732.1"/>
    </source>
</evidence>
<dbReference type="GO" id="GO:0005737">
    <property type="term" value="C:cytoplasm"/>
    <property type="evidence" value="ECO:0007669"/>
    <property type="project" value="UniProtKB-SubCell"/>
</dbReference>
<feature type="binding site" evidence="9">
    <location>
        <position position="138"/>
    </location>
    <ligand>
        <name>Zn(2+)</name>
        <dbReference type="ChEBI" id="CHEBI:29105"/>
        <note>catalytic</note>
    </ligand>
</feature>
<dbReference type="PATRIC" id="fig|70996.4.peg.3116"/>
<dbReference type="STRING" id="70996.SE18_15460"/>
<dbReference type="Proteomes" id="UP000050277">
    <property type="component" value="Unassembled WGS sequence"/>
</dbReference>
<comment type="function">
    <text evidence="9">Single strand-specific metallo-endoribonuclease involved in late-stage 70S ribosome quality control and in maturation of the 3' terminus of the 16S rRNA.</text>
</comment>
<evidence type="ECO:0000313" key="11">
    <source>
        <dbReference type="Proteomes" id="UP000050277"/>
    </source>
</evidence>
<comment type="cofactor">
    <cofactor evidence="9">
        <name>Zn(2+)</name>
        <dbReference type="ChEBI" id="CHEBI:29105"/>
    </cofactor>
    <text evidence="9">Binds 1 zinc ion.</text>
</comment>
<dbReference type="AlphaFoldDB" id="A0A0P6XPI5"/>
<dbReference type="OrthoDB" id="9807740at2"/>
<comment type="caution">
    <text evidence="10">The sequence shown here is derived from an EMBL/GenBank/DDBJ whole genome shotgun (WGS) entry which is preliminary data.</text>
</comment>
<gene>
    <name evidence="9" type="primary">ybeY</name>
    <name evidence="10" type="ORF">SE18_15460</name>
</gene>
<dbReference type="PANTHER" id="PTHR46986:SF1">
    <property type="entry name" value="ENDORIBONUCLEASE YBEY, CHLOROPLASTIC"/>
    <property type="match status" value="1"/>
</dbReference>
<dbReference type="Pfam" id="PF02130">
    <property type="entry name" value="YbeY"/>
    <property type="match status" value="1"/>
</dbReference>
<evidence type="ECO:0000256" key="2">
    <source>
        <dbReference type="ARBA" id="ARBA00022517"/>
    </source>
</evidence>
<evidence type="ECO:0000256" key="5">
    <source>
        <dbReference type="ARBA" id="ARBA00022723"/>
    </source>
</evidence>
<dbReference type="GO" id="GO:0006364">
    <property type="term" value="P:rRNA processing"/>
    <property type="evidence" value="ECO:0007669"/>
    <property type="project" value="UniProtKB-UniRule"/>
</dbReference>
<keyword evidence="8 9" id="KW-0862">Zinc</keyword>
<proteinExistence type="inferred from homology"/>
<feature type="binding site" evidence="9">
    <location>
        <position position="144"/>
    </location>
    <ligand>
        <name>Zn(2+)</name>
        <dbReference type="ChEBI" id="CHEBI:29105"/>
        <note>catalytic</note>
    </ligand>
</feature>
<sequence length="174" mass="19938">MLELTAHIEVVPADLTLDTSLLEQVVTQVLNDEGQTGTWEIGIRITNDQELQELNRQYRGIDRPTDVLSFGEYEDDDDDFIVPDGVYDDDEFDDPEADEAAYLGDLAISYERVLAQAQEYAHSSRRELCYLVAHGTLHLLGYDHETDEEREDMRQREEKALQTLGITREAEPFV</sequence>
<dbReference type="SUPFAM" id="SSF55486">
    <property type="entry name" value="Metalloproteases ('zincins'), catalytic domain"/>
    <property type="match status" value="1"/>
</dbReference>
<dbReference type="InterPro" id="IPR020549">
    <property type="entry name" value="YbeY_CS"/>
</dbReference>
<keyword evidence="9" id="KW-0963">Cytoplasm</keyword>
<keyword evidence="7 9" id="KW-0378">Hydrolase</keyword>
<dbReference type="GO" id="GO:0004521">
    <property type="term" value="F:RNA endonuclease activity"/>
    <property type="evidence" value="ECO:0007669"/>
    <property type="project" value="UniProtKB-UniRule"/>
</dbReference>
<dbReference type="EC" id="3.1.-.-" evidence="9"/>
<protein>
    <recommendedName>
        <fullName evidence="9">Endoribonuclease YbeY</fullName>
        <ecNumber evidence="9">3.1.-.-</ecNumber>
    </recommendedName>
</protein>
<dbReference type="NCBIfam" id="TIGR00043">
    <property type="entry name" value="rRNA maturation RNase YbeY"/>
    <property type="match status" value="1"/>
</dbReference>
<evidence type="ECO:0000256" key="7">
    <source>
        <dbReference type="ARBA" id="ARBA00022801"/>
    </source>
</evidence>
<keyword evidence="11" id="KW-1185">Reference proteome</keyword>
<evidence type="ECO:0000256" key="3">
    <source>
        <dbReference type="ARBA" id="ARBA00022552"/>
    </source>
</evidence>
<dbReference type="HAMAP" id="MF_00009">
    <property type="entry name" value="Endoribonucl_YbeY"/>
    <property type="match status" value="1"/>
</dbReference>
<dbReference type="PROSITE" id="PS01306">
    <property type="entry name" value="UPF0054"/>
    <property type="match status" value="1"/>
</dbReference>
<evidence type="ECO:0000256" key="1">
    <source>
        <dbReference type="ARBA" id="ARBA00010875"/>
    </source>
</evidence>
<keyword evidence="2 9" id="KW-0690">Ribosome biogenesis</keyword>
<dbReference type="Gene3D" id="3.40.390.30">
    <property type="entry name" value="Metalloproteases ('zincins'), catalytic domain"/>
    <property type="match status" value="1"/>
</dbReference>
<comment type="subcellular location">
    <subcellularLocation>
        <location evidence="9">Cytoplasm</location>
    </subcellularLocation>
</comment>
<dbReference type="GO" id="GO:0008270">
    <property type="term" value="F:zinc ion binding"/>
    <property type="evidence" value="ECO:0007669"/>
    <property type="project" value="UniProtKB-UniRule"/>
</dbReference>
<accession>A0A0P6XPI5</accession>
<dbReference type="GO" id="GO:0004222">
    <property type="term" value="F:metalloendopeptidase activity"/>
    <property type="evidence" value="ECO:0007669"/>
    <property type="project" value="InterPro"/>
</dbReference>
<keyword evidence="4 9" id="KW-0540">Nuclease</keyword>
<dbReference type="InterPro" id="IPR002036">
    <property type="entry name" value="YbeY"/>
</dbReference>
<keyword evidence="3 9" id="KW-0698">rRNA processing</keyword>
<dbReference type="RefSeq" id="WP_054535369.1">
    <property type="nucleotide sequence ID" value="NZ_LGKP01000023.1"/>
</dbReference>
<comment type="similarity">
    <text evidence="1 9">Belongs to the endoribonuclease YbeY family.</text>
</comment>
<dbReference type="EMBL" id="LGKP01000023">
    <property type="protein sequence ID" value="KPL85732.1"/>
    <property type="molecule type" value="Genomic_DNA"/>
</dbReference>
<evidence type="ECO:0000256" key="6">
    <source>
        <dbReference type="ARBA" id="ARBA00022759"/>
    </source>
</evidence>
<dbReference type="InterPro" id="IPR023091">
    <property type="entry name" value="MetalPrtase_cat_dom_sf_prd"/>
</dbReference>
<reference evidence="10 11" key="1">
    <citation type="submission" date="2015-07" db="EMBL/GenBank/DDBJ databases">
        <title>Whole genome sequence of Herpetosiphon geysericola DSM 7119.</title>
        <authorList>
            <person name="Hemp J."/>
            <person name="Ward L.M."/>
            <person name="Pace L.A."/>
            <person name="Fischer W.W."/>
        </authorList>
    </citation>
    <scope>NUCLEOTIDE SEQUENCE [LARGE SCALE GENOMIC DNA]</scope>
    <source>
        <strain evidence="10 11">DSM 7119</strain>
    </source>
</reference>
<organism evidence="10 11">
    <name type="scientific">Herpetosiphon geysericola</name>
    <dbReference type="NCBI Taxonomy" id="70996"/>
    <lineage>
        <taxon>Bacteria</taxon>
        <taxon>Bacillati</taxon>
        <taxon>Chloroflexota</taxon>
        <taxon>Chloroflexia</taxon>
        <taxon>Herpetosiphonales</taxon>
        <taxon>Herpetosiphonaceae</taxon>
        <taxon>Herpetosiphon</taxon>
    </lineage>
</organism>
<keyword evidence="6 9" id="KW-0255">Endonuclease</keyword>